<reference evidence="2" key="1">
    <citation type="submission" date="2022-07" db="EMBL/GenBank/DDBJ databases">
        <title>Genome Sequence of Leucocoprinus birnbaumii.</title>
        <authorList>
            <person name="Buettner E."/>
        </authorList>
    </citation>
    <scope>NUCLEOTIDE SEQUENCE</scope>
    <source>
        <strain evidence="2">VT141</strain>
    </source>
</reference>
<organism evidence="2 3">
    <name type="scientific">Leucocoprinus birnbaumii</name>
    <dbReference type="NCBI Taxonomy" id="56174"/>
    <lineage>
        <taxon>Eukaryota</taxon>
        <taxon>Fungi</taxon>
        <taxon>Dikarya</taxon>
        <taxon>Basidiomycota</taxon>
        <taxon>Agaricomycotina</taxon>
        <taxon>Agaricomycetes</taxon>
        <taxon>Agaricomycetidae</taxon>
        <taxon>Agaricales</taxon>
        <taxon>Agaricineae</taxon>
        <taxon>Agaricaceae</taxon>
        <taxon>Leucocoprinus</taxon>
    </lineage>
</organism>
<keyword evidence="3" id="KW-1185">Reference proteome</keyword>
<comment type="caution">
    <text evidence="2">The sequence shown here is derived from an EMBL/GenBank/DDBJ whole genome shotgun (WGS) entry which is preliminary data.</text>
</comment>
<name>A0AAD5VMT4_9AGAR</name>
<proteinExistence type="predicted"/>
<evidence type="ECO:0000313" key="3">
    <source>
        <dbReference type="Proteomes" id="UP001213000"/>
    </source>
</evidence>
<evidence type="ECO:0000256" key="1">
    <source>
        <dbReference type="SAM" id="Coils"/>
    </source>
</evidence>
<evidence type="ECO:0000313" key="2">
    <source>
        <dbReference type="EMBL" id="KAJ3564499.1"/>
    </source>
</evidence>
<sequence>MEGIWNDTREALNVVQEGDIVIFLWYWTPRSVFHELFDTPCPLDPRLLHTHRVGLPETGSFITFICIPVEDSARVDWQTLTLQAEFLSKHIHCLNSGPPKTYILEWSILYSLKDLWLFAPRMDFLSYHARSNGHIRASEIILMTKDWDYAAESLEEKEKREIGIRRVLDECCLVFERLEGGSIEHCWEFIRRVIDQRLDRLLDKGESAGRDAIFQIKRAVEDWRVRWIQREIDELYAELDKTPNGRQVRQRLKRALEDESKYLEPIVAQMDNEELAEEERQRLEEKMEEEYALSRREFQRYFEDIREMKIAIGPYLREFYRLPDPLQIKLKRFGIF</sequence>
<accession>A0AAD5VMT4</accession>
<keyword evidence="1" id="KW-0175">Coiled coil</keyword>
<protein>
    <submittedName>
        <fullName evidence="2">Uncharacterized protein</fullName>
    </submittedName>
</protein>
<dbReference type="AlphaFoldDB" id="A0AAD5VMT4"/>
<feature type="coiled-coil region" evidence="1">
    <location>
        <begin position="266"/>
        <end position="293"/>
    </location>
</feature>
<dbReference type="Proteomes" id="UP001213000">
    <property type="component" value="Unassembled WGS sequence"/>
</dbReference>
<dbReference type="EMBL" id="JANIEX010000657">
    <property type="protein sequence ID" value="KAJ3564499.1"/>
    <property type="molecule type" value="Genomic_DNA"/>
</dbReference>
<gene>
    <name evidence="2" type="ORF">NP233_g8257</name>
</gene>